<dbReference type="InterPro" id="IPR023828">
    <property type="entry name" value="Peptidase_S8_Ser-AS"/>
</dbReference>
<dbReference type="PROSITE" id="PS51892">
    <property type="entry name" value="SUBTILASE"/>
    <property type="match status" value="1"/>
</dbReference>
<feature type="domain" description="Inhibitor I9" evidence="8">
    <location>
        <begin position="66"/>
        <end position="105"/>
    </location>
</feature>
<dbReference type="InterPro" id="IPR036852">
    <property type="entry name" value="Peptidase_S8/S53_dom_sf"/>
</dbReference>
<evidence type="ECO:0000256" key="4">
    <source>
        <dbReference type="ARBA" id="ARBA00022825"/>
    </source>
</evidence>
<proteinExistence type="inferred from homology"/>
<dbReference type="STRING" id="230819.A0A5C3KNX6"/>
<keyword evidence="10" id="KW-1185">Reference proteome</keyword>
<organism evidence="9 10">
    <name type="scientific">Coprinopsis marcescibilis</name>
    <name type="common">Agaric fungus</name>
    <name type="synonym">Psathyrella marcescibilis</name>
    <dbReference type="NCBI Taxonomy" id="230819"/>
    <lineage>
        <taxon>Eukaryota</taxon>
        <taxon>Fungi</taxon>
        <taxon>Dikarya</taxon>
        <taxon>Basidiomycota</taxon>
        <taxon>Agaricomycotina</taxon>
        <taxon>Agaricomycetes</taxon>
        <taxon>Agaricomycetidae</taxon>
        <taxon>Agaricales</taxon>
        <taxon>Agaricineae</taxon>
        <taxon>Psathyrellaceae</taxon>
        <taxon>Coprinopsis</taxon>
    </lineage>
</organism>
<keyword evidence="2 9" id="KW-0645">Protease</keyword>
<evidence type="ECO:0000313" key="9">
    <source>
        <dbReference type="EMBL" id="TFK22002.1"/>
    </source>
</evidence>
<dbReference type="Gene3D" id="3.30.70.80">
    <property type="entry name" value="Peptidase S8 propeptide/proteinase inhibitor I9"/>
    <property type="match status" value="1"/>
</dbReference>
<evidence type="ECO:0000313" key="10">
    <source>
        <dbReference type="Proteomes" id="UP000307440"/>
    </source>
</evidence>
<comment type="caution">
    <text evidence="5">Lacks conserved residue(s) required for the propagation of feature annotation.</text>
</comment>
<evidence type="ECO:0000256" key="3">
    <source>
        <dbReference type="ARBA" id="ARBA00022801"/>
    </source>
</evidence>
<dbReference type="GO" id="GO:0005615">
    <property type="term" value="C:extracellular space"/>
    <property type="evidence" value="ECO:0007669"/>
    <property type="project" value="TreeGrafter"/>
</dbReference>
<dbReference type="Pfam" id="PF00082">
    <property type="entry name" value="Peptidase_S8"/>
    <property type="match status" value="1"/>
</dbReference>
<keyword evidence="3" id="KW-0378">Hydrolase</keyword>
<dbReference type="InterPro" id="IPR037045">
    <property type="entry name" value="S8pro/Inhibitor_I9_sf"/>
</dbReference>
<keyword evidence="6" id="KW-0732">Signal</keyword>
<sequence>MQISCTVISAALVALLPLVVAKPTPIHLHMVEKYSGEKTDRVVVTLKPGISKASVLGNLRLRNFDDTITHQWDGILNGFAGRLDSASLEQLRASPDVESISEDGIFSITALVTQKNANWGLSRLSSVNKVNNLGVGATTYEYIYEDAAGRGTDIYVLGLELFWIFWYTIKHRLSYRYWNQDYPCTPITRSLSSIGSAANVIGVKVLDDTGSGTLADIVATLSFAGGATTALDNAVISLINSGVHVVTAAGNANATAQNYSPARVARAITVGAVDITDTKTTTSNWGAVIDVYAPGQNIVSAWATSDTATKIVSGTSMAAPYVAGLIAYFISFANNTNPADMGLRVKEWSLVGMVQGLPQGTPNNLVTNSYVCGLGDVGAMICI</sequence>
<dbReference type="Proteomes" id="UP000307440">
    <property type="component" value="Unassembled WGS sequence"/>
</dbReference>
<dbReference type="InterPro" id="IPR010259">
    <property type="entry name" value="S8pro/Inhibitor_I9"/>
</dbReference>
<evidence type="ECO:0000256" key="1">
    <source>
        <dbReference type="ARBA" id="ARBA00011073"/>
    </source>
</evidence>
<protein>
    <submittedName>
        <fullName evidence="9">Serine protease</fullName>
    </submittedName>
</protein>
<dbReference type="PROSITE" id="PS00138">
    <property type="entry name" value="SUBTILASE_SER"/>
    <property type="match status" value="1"/>
</dbReference>
<dbReference type="GO" id="GO:0006508">
    <property type="term" value="P:proteolysis"/>
    <property type="evidence" value="ECO:0007669"/>
    <property type="project" value="UniProtKB-KW"/>
</dbReference>
<dbReference type="GO" id="GO:0004252">
    <property type="term" value="F:serine-type endopeptidase activity"/>
    <property type="evidence" value="ECO:0007669"/>
    <property type="project" value="InterPro"/>
</dbReference>
<dbReference type="OrthoDB" id="19448at2759"/>
<dbReference type="AlphaFoldDB" id="A0A5C3KNX6"/>
<dbReference type="EMBL" id="ML210252">
    <property type="protein sequence ID" value="TFK22002.1"/>
    <property type="molecule type" value="Genomic_DNA"/>
</dbReference>
<dbReference type="PANTHER" id="PTHR43806">
    <property type="entry name" value="PEPTIDASE S8"/>
    <property type="match status" value="1"/>
</dbReference>
<dbReference type="SUPFAM" id="SSF52743">
    <property type="entry name" value="Subtilisin-like"/>
    <property type="match status" value="1"/>
</dbReference>
<dbReference type="Gene3D" id="3.40.50.200">
    <property type="entry name" value="Peptidase S8/S53 domain"/>
    <property type="match status" value="1"/>
</dbReference>
<feature type="chain" id="PRO_5022809136" evidence="6">
    <location>
        <begin position="22"/>
        <end position="383"/>
    </location>
</feature>
<dbReference type="InterPro" id="IPR000209">
    <property type="entry name" value="Peptidase_S8/S53_dom"/>
</dbReference>
<name>A0A5C3KNX6_COPMA</name>
<gene>
    <name evidence="9" type="ORF">FA15DRAFT_714852</name>
</gene>
<evidence type="ECO:0000259" key="8">
    <source>
        <dbReference type="Pfam" id="PF05922"/>
    </source>
</evidence>
<keyword evidence="4" id="KW-0720">Serine protease</keyword>
<evidence type="ECO:0000256" key="6">
    <source>
        <dbReference type="SAM" id="SignalP"/>
    </source>
</evidence>
<feature type="signal peptide" evidence="6">
    <location>
        <begin position="1"/>
        <end position="21"/>
    </location>
</feature>
<feature type="domain" description="Peptidase S8/S53" evidence="7">
    <location>
        <begin position="229"/>
        <end position="341"/>
    </location>
</feature>
<reference evidence="9 10" key="1">
    <citation type="journal article" date="2019" name="Nat. Ecol. Evol.">
        <title>Megaphylogeny resolves global patterns of mushroom evolution.</title>
        <authorList>
            <person name="Varga T."/>
            <person name="Krizsan K."/>
            <person name="Foldi C."/>
            <person name="Dima B."/>
            <person name="Sanchez-Garcia M."/>
            <person name="Sanchez-Ramirez S."/>
            <person name="Szollosi G.J."/>
            <person name="Szarkandi J.G."/>
            <person name="Papp V."/>
            <person name="Albert L."/>
            <person name="Andreopoulos W."/>
            <person name="Angelini C."/>
            <person name="Antonin V."/>
            <person name="Barry K.W."/>
            <person name="Bougher N.L."/>
            <person name="Buchanan P."/>
            <person name="Buyck B."/>
            <person name="Bense V."/>
            <person name="Catcheside P."/>
            <person name="Chovatia M."/>
            <person name="Cooper J."/>
            <person name="Damon W."/>
            <person name="Desjardin D."/>
            <person name="Finy P."/>
            <person name="Geml J."/>
            <person name="Haridas S."/>
            <person name="Hughes K."/>
            <person name="Justo A."/>
            <person name="Karasinski D."/>
            <person name="Kautmanova I."/>
            <person name="Kiss B."/>
            <person name="Kocsube S."/>
            <person name="Kotiranta H."/>
            <person name="LaButti K.M."/>
            <person name="Lechner B.E."/>
            <person name="Liimatainen K."/>
            <person name="Lipzen A."/>
            <person name="Lukacs Z."/>
            <person name="Mihaltcheva S."/>
            <person name="Morgado L.N."/>
            <person name="Niskanen T."/>
            <person name="Noordeloos M.E."/>
            <person name="Ohm R.A."/>
            <person name="Ortiz-Santana B."/>
            <person name="Ovrebo C."/>
            <person name="Racz N."/>
            <person name="Riley R."/>
            <person name="Savchenko A."/>
            <person name="Shiryaev A."/>
            <person name="Soop K."/>
            <person name="Spirin V."/>
            <person name="Szebenyi C."/>
            <person name="Tomsovsky M."/>
            <person name="Tulloss R.E."/>
            <person name="Uehling J."/>
            <person name="Grigoriev I.V."/>
            <person name="Vagvolgyi C."/>
            <person name="Papp T."/>
            <person name="Martin F.M."/>
            <person name="Miettinen O."/>
            <person name="Hibbett D.S."/>
            <person name="Nagy L.G."/>
        </authorList>
    </citation>
    <scope>NUCLEOTIDE SEQUENCE [LARGE SCALE GENOMIC DNA]</scope>
    <source>
        <strain evidence="9 10">CBS 121175</strain>
    </source>
</reference>
<evidence type="ECO:0000259" key="7">
    <source>
        <dbReference type="Pfam" id="PF00082"/>
    </source>
</evidence>
<accession>A0A5C3KNX6</accession>
<dbReference type="PANTHER" id="PTHR43806:SF11">
    <property type="entry name" value="CEREVISIN-RELATED"/>
    <property type="match status" value="1"/>
</dbReference>
<evidence type="ECO:0000256" key="5">
    <source>
        <dbReference type="PROSITE-ProRule" id="PRU01240"/>
    </source>
</evidence>
<evidence type="ECO:0000256" key="2">
    <source>
        <dbReference type="ARBA" id="ARBA00022670"/>
    </source>
</evidence>
<dbReference type="InterPro" id="IPR050131">
    <property type="entry name" value="Peptidase_S8_subtilisin-like"/>
</dbReference>
<dbReference type="Pfam" id="PF05922">
    <property type="entry name" value="Inhibitor_I9"/>
    <property type="match status" value="1"/>
</dbReference>
<comment type="similarity">
    <text evidence="1 5">Belongs to the peptidase S8 family.</text>
</comment>